<dbReference type="RefSeq" id="WP_133476848.1">
    <property type="nucleotide sequence ID" value="NZ_NKLP01000303.1"/>
</dbReference>
<evidence type="ECO:0000256" key="1">
    <source>
        <dbReference type="ARBA" id="ARBA00022737"/>
    </source>
</evidence>
<feature type="compositionally biased region" description="Low complexity" evidence="2">
    <location>
        <begin position="1082"/>
        <end position="1100"/>
    </location>
</feature>
<feature type="domain" description="MucBP" evidence="3">
    <location>
        <begin position="649"/>
        <end position="700"/>
    </location>
</feature>
<gene>
    <name evidence="4" type="ORF">CEE75_13235</name>
</gene>
<feature type="compositionally biased region" description="Basic and acidic residues" evidence="2">
    <location>
        <begin position="10"/>
        <end position="31"/>
    </location>
</feature>
<name>A0A4R6CQW5_9LACO</name>
<keyword evidence="1" id="KW-0677">Repeat</keyword>
<accession>A0A4R6CQW5</accession>
<feature type="region of interest" description="Disordered" evidence="2">
    <location>
        <begin position="1065"/>
        <end position="1139"/>
    </location>
</feature>
<feature type="domain" description="MucBP" evidence="3">
    <location>
        <begin position="367"/>
        <end position="426"/>
    </location>
</feature>
<feature type="domain" description="MucBP" evidence="3">
    <location>
        <begin position="800"/>
        <end position="851"/>
    </location>
</feature>
<feature type="region of interest" description="Disordered" evidence="2">
    <location>
        <begin position="1"/>
        <end position="158"/>
    </location>
</feature>
<protein>
    <recommendedName>
        <fullName evidence="3">MucBP domain-containing protein</fullName>
    </recommendedName>
</protein>
<sequence>MALFGIFNHKTKESQNSKSEFEKDGLAESEKQSSATSESDLPDLNEAAEKADQEVTPDENERARDQLKKNLEKLQPKRASHQIQDELDNESNEDHEEDHKDSSNEQEKDSEDSSQEIDENKFSDQKNEEDEPAAKQEIESNEIDKEASKDKNERLTSKPSVPVTMPIIISFVNNESKIANDYRFTGKYGQKLTLDDLPKIPGYKPNIDKDFNYVISDLKQHITINYIPDVVSYQIVPVDEQMKPIGKNKNKTYKAKAESEISPSKFPTVNGYTPFTARKYTVPKHDGEVKVVYDANMQNLQVVYKTTTGEILNTTPMRGKTGSNYEIDPSKNDFPGYKLIKHPALKGKVGPQDTAFTLVYAPIKTTLTVEYLDRSGNVIHKPLSTDGEYTTPYTIKVPKIDGYELTSDSSLLSGYYDKEDKTVVLRFNNATVKFQINYWFDKAKTQRAGNPRVVSGTIGEPYNIPTPELETYDASTSVVSGTFDAFKNPDIDVFYSKIQCQVKVLLEDEAGRPLLNAKPIIGKNALGEKYKFKLPQIEGYIKPQEFFEGTYSRRRETQRVNYKAKQVSVEIKYIDDKTGKEIVDFPAKTEYGLVGTAYNYSARMIDGYTPKSIPSNAKGIFTAKPKPIVFRYQPNASEIVIHSYDNALNLLGKPEIIKGYYGKQYNIKAHPKEGYTFERATADLTGTFPATRQDINVFYKAQEVNFNLIPVNQYDEPIDQGRYIKNVSGLVNQPWSRRMPVIPGYDLPLTKPKQGAKAKPVKIIGGMLKASLDGKDLKLHYRPKKETALIHFVIKGGENDGLHPWKDDVLTGLMDQPFKTNPPKYFGYTAEPQQIVSRFTAEQKEITVEYKVNHEEYQINFVYNNKVIKALPKGNGYFHESINIAEDSMIPQGYHLPTGADQSIYLDGSGVYNVPIIPQEIMVTLIAQTEDGVSLGTQQSIYGKFGESRKIEVPAVKGYLPVNGPTVTLNFDLGVTTLPITYKAKTTKIVVKYFSTDGTQLMPSKTYSGQYQKHYEIKAPHIDKYVVQGDGLREGTFGLDDSETIFSYRAGADELNSAIVSLDDISNNSNAPADEDIEQEENVSNNDQVQDNSDSSSFDNLIVSDNNSIEKDQSNSNDDSDVDASPSDPFSNLIKPDQE</sequence>
<reference evidence="4 5" key="1">
    <citation type="submission" date="2017-06" db="EMBL/GenBank/DDBJ databases">
        <authorList>
            <person name="Swanenburg J."/>
            <person name="Kort R."/>
        </authorList>
    </citation>
    <scope>NUCLEOTIDE SEQUENCE [LARGE SCALE GENOMIC DNA]</scope>
    <source>
        <strain evidence="4 5">RL05</strain>
    </source>
</reference>
<dbReference type="InterPro" id="IPR009459">
    <property type="entry name" value="MucBP_dom"/>
</dbReference>
<dbReference type="Proteomes" id="UP000295195">
    <property type="component" value="Unassembled WGS sequence"/>
</dbReference>
<feature type="compositionally biased region" description="Basic and acidic residues" evidence="2">
    <location>
        <begin position="118"/>
        <end position="156"/>
    </location>
</feature>
<proteinExistence type="predicted"/>
<feature type="domain" description="MucBP" evidence="3">
    <location>
        <begin position="988"/>
        <end position="1048"/>
    </location>
</feature>
<dbReference type="Pfam" id="PF06458">
    <property type="entry name" value="MucBP"/>
    <property type="match status" value="7"/>
</dbReference>
<feature type="domain" description="MucBP" evidence="3">
    <location>
        <begin position="301"/>
        <end position="360"/>
    </location>
</feature>
<feature type="domain" description="MucBP" evidence="3">
    <location>
        <begin position="569"/>
        <end position="633"/>
    </location>
</feature>
<dbReference type="AlphaFoldDB" id="A0A4R6CQW5"/>
<dbReference type="Gene3D" id="3.10.20.320">
    <property type="entry name" value="Putative peptidoglycan bound protein (lpxtg motif)"/>
    <property type="match status" value="3"/>
</dbReference>
<evidence type="ECO:0000259" key="3">
    <source>
        <dbReference type="Pfam" id="PF06458"/>
    </source>
</evidence>
<feature type="domain" description="MucBP" evidence="3">
    <location>
        <begin position="437"/>
        <end position="484"/>
    </location>
</feature>
<evidence type="ECO:0000313" key="4">
    <source>
        <dbReference type="EMBL" id="TDN28280.1"/>
    </source>
</evidence>
<comment type="caution">
    <text evidence="4">The sequence shown here is derived from an EMBL/GenBank/DDBJ whole genome shotgun (WGS) entry which is preliminary data.</text>
</comment>
<organism evidence="4 5">
    <name type="scientific">Lactobacillus crispatus</name>
    <dbReference type="NCBI Taxonomy" id="47770"/>
    <lineage>
        <taxon>Bacteria</taxon>
        <taxon>Bacillati</taxon>
        <taxon>Bacillota</taxon>
        <taxon>Bacilli</taxon>
        <taxon>Lactobacillales</taxon>
        <taxon>Lactobacillaceae</taxon>
        <taxon>Lactobacillus</taxon>
    </lineage>
</organism>
<dbReference type="EMBL" id="NKLP01000303">
    <property type="protein sequence ID" value="TDN28280.1"/>
    <property type="molecule type" value="Genomic_DNA"/>
</dbReference>
<evidence type="ECO:0000256" key="2">
    <source>
        <dbReference type="SAM" id="MobiDB-lite"/>
    </source>
</evidence>
<feature type="compositionally biased region" description="Acidic residues" evidence="2">
    <location>
        <begin position="85"/>
        <end position="96"/>
    </location>
</feature>
<feature type="compositionally biased region" description="Acidic residues" evidence="2">
    <location>
        <begin position="108"/>
        <end position="117"/>
    </location>
</feature>
<feature type="compositionally biased region" description="Basic and acidic residues" evidence="2">
    <location>
        <begin position="47"/>
        <end position="75"/>
    </location>
</feature>
<evidence type="ECO:0000313" key="5">
    <source>
        <dbReference type="Proteomes" id="UP000295195"/>
    </source>
</evidence>
<feature type="compositionally biased region" description="Basic and acidic residues" evidence="2">
    <location>
        <begin position="97"/>
        <end position="107"/>
    </location>
</feature>